<feature type="transmembrane region" description="Helical" evidence="7">
    <location>
        <begin position="412"/>
        <end position="435"/>
    </location>
</feature>
<evidence type="ECO:0000256" key="4">
    <source>
        <dbReference type="ARBA" id="ARBA00022692"/>
    </source>
</evidence>
<dbReference type="STRING" id="1855383.SAMN05216548_104262"/>
<sequence>MRAPTLPEIIFSVKAFVSAMLALYIALSLGLERPYWAMLSVYVIANPLTGATRSKAVFRLLGTIIGGTAAVVMVPNLVDAPVLLCLAMALWVGGCLYISLLDRTPRSYIAMLAAYTAPIIGFGVVSNPSSIFDVALVRVEEISLAVVCATLVSTIVLPRPLGPVLIARLDGWLRDAGQWAIDILSSSHDGNTLFDERRRLATDAVDMNGFAEHLVYDTSGLDWALPTVRNLQRRMALLLPLLPSIADRLAALKQMGEPLSPGVAQLLEDIKAWMRKGRDYESSETDALLAHIAELTPAPRADLTWNEILLSNLLARLGELVTIRHECRELQRFIAAGKPLARQKVSVERISRQHLVHLDPGMAMFSAAATIFIFLVSCAFWITSGWNDGATAAEMAAVACCFFSTQDDPVPGVRAFAIASAWTVVIGGIYVYAVLPQIDGFPMLVLVLAPFFIVVGSFAPNPALFMTALPLLANTSSFLAISTTYSANFATYMNNGFSLVVGMAFAAVALGIIRSVGAEWSARRLLRAGWGDIAELASGVRASDRRIFTARMLDRLGLLVPRLAAVSPSADLTAATAISDVRVGLNIMDLQKATGALPSGASDRVRTLLDELAHFYGHRASRPMALLPDGALLEGLDLALRAVAEGATTSAGQAGLHALVGLRRSLFADAPPYVPPEPAPPTVSLPPQELKAVA</sequence>
<feature type="transmembrane region" description="Helical" evidence="7">
    <location>
        <begin position="142"/>
        <end position="161"/>
    </location>
</feature>
<feature type="transmembrane region" description="Helical" evidence="7">
    <location>
        <begin position="56"/>
        <end position="74"/>
    </location>
</feature>
<feature type="transmembrane region" description="Helical" evidence="7">
    <location>
        <begin position="80"/>
        <end position="101"/>
    </location>
</feature>
<dbReference type="GO" id="GO:0022857">
    <property type="term" value="F:transmembrane transporter activity"/>
    <property type="evidence" value="ECO:0007669"/>
    <property type="project" value="InterPro"/>
</dbReference>
<evidence type="ECO:0000256" key="1">
    <source>
        <dbReference type="ARBA" id="ARBA00004651"/>
    </source>
</evidence>
<dbReference type="AlphaFoldDB" id="A0A1H9FZP9"/>
<dbReference type="EMBL" id="FOFG01000004">
    <property type="protein sequence ID" value="SEQ43402.1"/>
    <property type="molecule type" value="Genomic_DNA"/>
</dbReference>
<gene>
    <name evidence="8" type="ORF">SAMN05216548_104262</name>
</gene>
<evidence type="ECO:0000313" key="8">
    <source>
        <dbReference type="EMBL" id="SEQ43402.1"/>
    </source>
</evidence>
<organism evidence="8 9">
    <name type="scientific">Faunimonas pinastri</name>
    <dbReference type="NCBI Taxonomy" id="1855383"/>
    <lineage>
        <taxon>Bacteria</taxon>
        <taxon>Pseudomonadati</taxon>
        <taxon>Pseudomonadota</taxon>
        <taxon>Alphaproteobacteria</taxon>
        <taxon>Hyphomicrobiales</taxon>
        <taxon>Afifellaceae</taxon>
        <taxon>Faunimonas</taxon>
    </lineage>
</organism>
<keyword evidence="6 7" id="KW-0472">Membrane</keyword>
<evidence type="ECO:0000256" key="6">
    <source>
        <dbReference type="ARBA" id="ARBA00023136"/>
    </source>
</evidence>
<evidence type="ECO:0000256" key="2">
    <source>
        <dbReference type="ARBA" id="ARBA00022448"/>
    </source>
</evidence>
<proteinExistence type="predicted"/>
<evidence type="ECO:0000313" key="9">
    <source>
        <dbReference type="Proteomes" id="UP000199647"/>
    </source>
</evidence>
<keyword evidence="9" id="KW-1185">Reference proteome</keyword>
<comment type="subcellular location">
    <subcellularLocation>
        <location evidence="1">Cell membrane</location>
        <topology evidence="1">Multi-pass membrane protein</topology>
    </subcellularLocation>
</comment>
<accession>A0A1H9FZP9</accession>
<evidence type="ECO:0000256" key="7">
    <source>
        <dbReference type="SAM" id="Phobius"/>
    </source>
</evidence>
<dbReference type="PANTHER" id="PTHR30509:SF9">
    <property type="entry name" value="MULTIDRUG RESISTANCE PROTEIN MDTO"/>
    <property type="match status" value="1"/>
</dbReference>
<feature type="transmembrane region" description="Helical" evidence="7">
    <location>
        <begin position="471"/>
        <end position="490"/>
    </location>
</feature>
<dbReference type="PANTHER" id="PTHR30509">
    <property type="entry name" value="P-HYDROXYBENZOIC ACID EFFLUX PUMP SUBUNIT-RELATED"/>
    <property type="match status" value="1"/>
</dbReference>
<dbReference type="Proteomes" id="UP000199647">
    <property type="component" value="Unassembled WGS sequence"/>
</dbReference>
<dbReference type="InterPro" id="IPR006726">
    <property type="entry name" value="PHBA_efflux_AaeB/fusaric-R"/>
</dbReference>
<feature type="transmembrane region" description="Helical" evidence="7">
    <location>
        <begin position="441"/>
        <end position="459"/>
    </location>
</feature>
<protein>
    <submittedName>
        <fullName evidence="8">Uncharacterized membrane protein YccC</fullName>
    </submittedName>
</protein>
<dbReference type="Pfam" id="PF04632">
    <property type="entry name" value="FUSC"/>
    <property type="match status" value="1"/>
</dbReference>
<keyword evidence="3" id="KW-1003">Cell membrane</keyword>
<keyword evidence="5 7" id="KW-1133">Transmembrane helix</keyword>
<feature type="transmembrane region" description="Helical" evidence="7">
    <location>
        <begin position="362"/>
        <end position="383"/>
    </location>
</feature>
<feature type="transmembrane region" description="Helical" evidence="7">
    <location>
        <begin position="496"/>
        <end position="517"/>
    </location>
</feature>
<evidence type="ECO:0000256" key="5">
    <source>
        <dbReference type="ARBA" id="ARBA00022989"/>
    </source>
</evidence>
<feature type="transmembrane region" description="Helical" evidence="7">
    <location>
        <begin position="9"/>
        <end position="27"/>
    </location>
</feature>
<keyword evidence="2" id="KW-0813">Transport</keyword>
<name>A0A1H9FZP9_9HYPH</name>
<dbReference type="RefSeq" id="WP_177176779.1">
    <property type="nucleotide sequence ID" value="NZ_FOFG01000004.1"/>
</dbReference>
<reference evidence="8 9" key="1">
    <citation type="submission" date="2016-10" db="EMBL/GenBank/DDBJ databases">
        <authorList>
            <person name="de Groot N.N."/>
        </authorList>
    </citation>
    <scope>NUCLEOTIDE SEQUENCE [LARGE SCALE GENOMIC DNA]</scope>
    <source>
        <strain evidence="8 9">A52C2</strain>
    </source>
</reference>
<evidence type="ECO:0000256" key="3">
    <source>
        <dbReference type="ARBA" id="ARBA00022475"/>
    </source>
</evidence>
<keyword evidence="4 7" id="KW-0812">Transmembrane</keyword>
<dbReference type="GO" id="GO:0005886">
    <property type="term" value="C:plasma membrane"/>
    <property type="evidence" value="ECO:0007669"/>
    <property type="project" value="UniProtKB-SubCell"/>
</dbReference>
<feature type="transmembrane region" description="Helical" evidence="7">
    <location>
        <begin position="108"/>
        <end position="130"/>
    </location>
</feature>